<reference evidence="1 2" key="1">
    <citation type="submission" date="2017-03" db="EMBL/GenBank/DDBJ databases">
        <title>Isolation of Levoglucosan Utilizing Bacteria.</title>
        <authorList>
            <person name="Arya A.S."/>
        </authorList>
    </citation>
    <scope>NUCLEOTIDE SEQUENCE [LARGE SCALE GENOMIC DNA]</scope>
    <source>
        <strain evidence="1 2">MEC069</strain>
    </source>
</reference>
<protein>
    <submittedName>
        <fullName evidence="1">Heptaprenyl diphosphate synthase</fullName>
    </submittedName>
</protein>
<dbReference type="InterPro" id="IPR009920">
    <property type="entry name" value="HEPPP_synth_su1"/>
</dbReference>
<dbReference type="Proteomes" id="UP000298246">
    <property type="component" value="Unassembled WGS sequence"/>
</dbReference>
<gene>
    <name evidence="1" type="ORF">B5M42_04395</name>
</gene>
<evidence type="ECO:0000313" key="1">
    <source>
        <dbReference type="EMBL" id="TFE90512.1"/>
    </source>
</evidence>
<evidence type="ECO:0000313" key="2">
    <source>
        <dbReference type="Proteomes" id="UP000298246"/>
    </source>
</evidence>
<accession>A0A4Y8Q8W4</accession>
<comment type="caution">
    <text evidence="1">The sequence shown here is derived from an EMBL/GenBank/DDBJ whole genome shotgun (WGS) entry which is preliminary data.</text>
</comment>
<sequence>MNPYRIPEIAKQYTEYDMIQAHTDLPGFPEFRTRLLFAFLGRNDAAGTGELYALATSLVQLGLDTHELVDVNNDSKEKKSARSRQLKVLAGDYFSSRFYHLLAQAGQIEMVKKLSSAICEVNRLKMNLYTLMKQLKVSAEEYVQHSVDIRTQLFLFFSELMEDVHRQMWPELLTGFARCEVLFEEIFRAESTADFRGSWGFWHIMQTGSKEERKQLSAAEPDSVKIRSLLHKYNVSSQLYQMLDHQVKQLFAKVQQLDSDKLISELFHIGEPFLRYLSKPKALEEI</sequence>
<organism evidence="1 2">
    <name type="scientific">Paenibacillus athensensis</name>
    <dbReference type="NCBI Taxonomy" id="1967502"/>
    <lineage>
        <taxon>Bacteria</taxon>
        <taxon>Bacillati</taxon>
        <taxon>Bacillota</taxon>
        <taxon>Bacilli</taxon>
        <taxon>Bacillales</taxon>
        <taxon>Paenibacillaceae</taxon>
        <taxon>Paenibacillus</taxon>
    </lineage>
</organism>
<keyword evidence="2" id="KW-1185">Reference proteome</keyword>
<dbReference type="Pfam" id="PF07307">
    <property type="entry name" value="HEPPP_synt_1"/>
    <property type="match status" value="1"/>
</dbReference>
<proteinExistence type="predicted"/>
<dbReference type="EMBL" id="MYFO01000004">
    <property type="protein sequence ID" value="TFE90512.1"/>
    <property type="molecule type" value="Genomic_DNA"/>
</dbReference>
<dbReference type="RefSeq" id="WP_134750150.1">
    <property type="nucleotide sequence ID" value="NZ_MYFO02000008.1"/>
</dbReference>
<dbReference type="OrthoDB" id="2417886at2"/>
<dbReference type="AlphaFoldDB" id="A0A4Y8Q8W4"/>
<dbReference type="GO" id="GO:0009234">
    <property type="term" value="P:menaquinone biosynthetic process"/>
    <property type="evidence" value="ECO:0007669"/>
    <property type="project" value="InterPro"/>
</dbReference>
<name>A0A4Y8Q8W4_9BACL</name>
<dbReference type="Gene3D" id="1.20.120.1450">
    <property type="match status" value="1"/>
</dbReference>